<dbReference type="Pfam" id="PF25234">
    <property type="entry name" value="Periphilin_C"/>
    <property type="match status" value="1"/>
</dbReference>
<feature type="compositionally biased region" description="Pro residues" evidence="1">
    <location>
        <begin position="188"/>
        <end position="203"/>
    </location>
</feature>
<accession>A0A3Q3D725</accession>
<dbReference type="KEGG" id="hcq:109529872"/>
<feature type="compositionally biased region" description="Polar residues" evidence="1">
    <location>
        <begin position="140"/>
        <end position="152"/>
    </location>
</feature>
<dbReference type="Proteomes" id="UP000264820">
    <property type="component" value="Unplaced"/>
</dbReference>
<dbReference type="OMA" id="EAYEEHF"/>
<evidence type="ECO:0000313" key="4">
    <source>
        <dbReference type="Proteomes" id="UP000264820"/>
    </source>
</evidence>
<reference evidence="3" key="2">
    <citation type="submission" date="2025-09" db="UniProtKB">
        <authorList>
            <consortium name="Ensembl"/>
        </authorList>
    </citation>
    <scope>IDENTIFICATION</scope>
</reference>
<feature type="region of interest" description="Disordered" evidence="1">
    <location>
        <begin position="68"/>
        <end position="242"/>
    </location>
</feature>
<dbReference type="GO" id="GO:0045892">
    <property type="term" value="P:negative regulation of DNA-templated transcription"/>
    <property type="evidence" value="ECO:0007669"/>
    <property type="project" value="InterPro"/>
</dbReference>
<evidence type="ECO:0000256" key="1">
    <source>
        <dbReference type="SAM" id="MobiDB-lite"/>
    </source>
</evidence>
<evidence type="ECO:0000313" key="3">
    <source>
        <dbReference type="Ensembl" id="ENSHCOP00000004564.1"/>
    </source>
</evidence>
<dbReference type="CDD" id="cd22896">
    <property type="entry name" value="periphilin-like"/>
    <property type="match status" value="1"/>
</dbReference>
<dbReference type="RefSeq" id="XP_019748931.1">
    <property type="nucleotide sequence ID" value="XM_019893372.1"/>
</dbReference>
<evidence type="ECO:0000259" key="2">
    <source>
        <dbReference type="Pfam" id="PF25234"/>
    </source>
</evidence>
<dbReference type="Ensembl" id="ENSHCOT00000006840.1">
    <property type="protein sequence ID" value="ENSHCOP00000004564.1"/>
    <property type="gene ID" value="ENSHCOG00000006022.1"/>
</dbReference>
<feature type="compositionally biased region" description="Basic and acidic residues" evidence="1">
    <location>
        <begin position="106"/>
        <end position="115"/>
    </location>
</feature>
<dbReference type="GO" id="GO:0045814">
    <property type="term" value="P:negative regulation of gene expression, epigenetic"/>
    <property type="evidence" value="ECO:0007669"/>
    <property type="project" value="TreeGrafter"/>
</dbReference>
<organism evidence="3 4">
    <name type="scientific">Hippocampus comes</name>
    <name type="common">Tiger tail seahorse</name>
    <dbReference type="NCBI Taxonomy" id="109280"/>
    <lineage>
        <taxon>Eukaryota</taxon>
        <taxon>Metazoa</taxon>
        <taxon>Chordata</taxon>
        <taxon>Craniata</taxon>
        <taxon>Vertebrata</taxon>
        <taxon>Euteleostomi</taxon>
        <taxon>Actinopterygii</taxon>
        <taxon>Neopterygii</taxon>
        <taxon>Teleostei</taxon>
        <taxon>Neoteleostei</taxon>
        <taxon>Acanthomorphata</taxon>
        <taxon>Syngnathiaria</taxon>
        <taxon>Syngnathiformes</taxon>
        <taxon>Syngnathoidei</taxon>
        <taxon>Syngnathidae</taxon>
        <taxon>Hippocampus</taxon>
    </lineage>
</organism>
<dbReference type="AlphaFoldDB" id="A0A3Q3D725"/>
<dbReference type="InterPro" id="IPR057603">
    <property type="entry name" value="Periphilin-1_C"/>
</dbReference>
<dbReference type="PANTHER" id="PTHR15836">
    <property type="entry name" value="PERIPHILIN 1"/>
    <property type="match status" value="1"/>
</dbReference>
<dbReference type="InterPro" id="IPR028851">
    <property type="entry name" value="Pphln1"/>
</dbReference>
<dbReference type="GeneTree" id="ENSGT00390000016228"/>
<protein>
    <submittedName>
        <fullName evidence="3">Periphilin-1-like</fullName>
    </submittedName>
</protein>
<sequence>MPFGQRWHSMRMRYEQRYEPADTREVTVRRVVNIFQRGTSLHPPVENYDTGFEDDRWFNDDPMYTGEECPRDNNYPSERYFNDNPNYVSFHRNSPPHHPEPPCQRPHYDRDDLRHQIRSRKNGRPGPYYNNRGRGHSQNREANNQLRHSQNVKGDWERSSGKKKSQPPAKKNVSPESDKGSAHAPKTKPVPEPTLPPSVPAEEPPQISSSTTEKPCDSVPEKEEAAPSRAEPETTQDQELKARRSEAIKAKALEIEKHYRQDCETFVTVVKMLVSKEPTLEDLLHSALNANLSEMKQNCFAALRHYLKELDEQLVLSDNTT</sequence>
<dbReference type="GO" id="GO:0097355">
    <property type="term" value="P:protein localization to heterochromatin"/>
    <property type="evidence" value="ECO:0007669"/>
    <property type="project" value="TreeGrafter"/>
</dbReference>
<name>A0A3Q3D725_HIPCM</name>
<proteinExistence type="predicted"/>
<reference evidence="3" key="1">
    <citation type="submission" date="2025-08" db="UniProtKB">
        <authorList>
            <consortium name="Ensembl"/>
        </authorList>
    </citation>
    <scope>IDENTIFICATION</scope>
</reference>
<dbReference type="GeneID" id="109529872"/>
<dbReference type="OrthoDB" id="8933311at2759"/>
<dbReference type="GO" id="GO:0005654">
    <property type="term" value="C:nucleoplasm"/>
    <property type="evidence" value="ECO:0007669"/>
    <property type="project" value="TreeGrafter"/>
</dbReference>
<keyword evidence="4" id="KW-1185">Reference proteome</keyword>
<dbReference type="PANTHER" id="PTHR15836:SF4">
    <property type="entry name" value="PERIPHILIN-1"/>
    <property type="match status" value="1"/>
</dbReference>
<feature type="domain" description="Periphilin-1 C-terminal" evidence="2">
    <location>
        <begin position="233"/>
        <end position="312"/>
    </location>
</feature>
<dbReference type="STRING" id="109280.ENSHCOP00000004564"/>
<feature type="compositionally biased region" description="Basic and acidic residues" evidence="1">
    <location>
        <begin position="214"/>
        <end position="242"/>
    </location>
</feature>